<comment type="similarity">
    <text evidence="3 9">Belongs to the TFB2 family.</text>
</comment>
<dbReference type="GO" id="GO:0005675">
    <property type="term" value="C:transcription factor TFIIH holo complex"/>
    <property type="evidence" value="ECO:0007669"/>
    <property type="project" value="TreeGrafter"/>
</dbReference>
<reference evidence="11" key="1">
    <citation type="journal article" date="2021" name="Nat. Commun.">
        <title>Genetic determinants of endophytism in the Arabidopsis root mycobiome.</title>
        <authorList>
            <person name="Mesny F."/>
            <person name="Miyauchi S."/>
            <person name="Thiergart T."/>
            <person name="Pickel B."/>
            <person name="Atanasova L."/>
            <person name="Karlsson M."/>
            <person name="Huettel B."/>
            <person name="Barry K.W."/>
            <person name="Haridas S."/>
            <person name="Chen C."/>
            <person name="Bauer D."/>
            <person name="Andreopoulos W."/>
            <person name="Pangilinan J."/>
            <person name="LaButti K."/>
            <person name="Riley R."/>
            <person name="Lipzen A."/>
            <person name="Clum A."/>
            <person name="Drula E."/>
            <person name="Henrissat B."/>
            <person name="Kohler A."/>
            <person name="Grigoriev I.V."/>
            <person name="Martin F.M."/>
            <person name="Hacquard S."/>
        </authorList>
    </citation>
    <scope>NUCLEOTIDE SEQUENCE</scope>
    <source>
        <strain evidence="11">MPI-CAGE-CH-0243</strain>
    </source>
</reference>
<comment type="caution">
    <text evidence="11">The sequence shown here is derived from an EMBL/GenBank/DDBJ whole genome shotgun (WGS) entry which is preliminary data.</text>
</comment>
<keyword evidence="7 9" id="KW-0234">DNA repair</keyword>
<dbReference type="Gene3D" id="3.30.70.2610">
    <property type="match status" value="1"/>
</dbReference>
<evidence type="ECO:0000256" key="8">
    <source>
        <dbReference type="ARBA" id="ARBA00023242"/>
    </source>
</evidence>
<proteinExistence type="inferred from homology"/>
<comment type="function">
    <text evidence="1">Component of the general transcription and DNA repair factor IIH (TFIIH) core complex, which is involved in general and transcription-coupled nucleotide excision repair (NER) of damaged DNA and, when complexed to TFIIK, in RNA transcription by RNA polymerase II. In NER, TFIIH acts by opening DNA around the lesion to allow the excision of the damaged oligonucleotide and its replacement by a new DNA fragment. In transcription, TFIIH has an essential role in transcription initiation. When the pre-initiation complex (PIC) has been established, TFIIH is required for promoter opening and promoter escape. Phosphorylation of the C-terminal tail (CTD) of the largest subunit of RNA polymerase II by the kinase module TFIIK controls the initiation of transcription.</text>
</comment>
<keyword evidence="8 9" id="KW-0539">Nucleus</keyword>
<gene>
    <name evidence="11" type="ORF">B0J11DRAFT_452095</name>
</gene>
<dbReference type="Pfam" id="PF18307">
    <property type="entry name" value="Tfb2_C"/>
    <property type="match status" value="1"/>
</dbReference>
<evidence type="ECO:0000256" key="2">
    <source>
        <dbReference type="ARBA" id="ARBA00004123"/>
    </source>
</evidence>
<dbReference type="GO" id="GO:0001671">
    <property type="term" value="F:ATPase activator activity"/>
    <property type="evidence" value="ECO:0007669"/>
    <property type="project" value="InterPro"/>
</dbReference>
<dbReference type="InterPro" id="IPR004598">
    <property type="entry name" value="TFIIH_p52/Tfb2"/>
</dbReference>
<keyword evidence="4 9" id="KW-0227">DNA damage</keyword>
<keyword evidence="6 9" id="KW-0804">Transcription</keyword>
<dbReference type="InterPro" id="IPR040662">
    <property type="entry name" value="Tfb2_C"/>
</dbReference>
<dbReference type="NCBIfam" id="TIGR00625">
    <property type="entry name" value="tfb2"/>
    <property type="match status" value="1"/>
</dbReference>
<dbReference type="PANTHER" id="PTHR13152:SF0">
    <property type="entry name" value="GENERAL TRANSCRIPTION FACTOR IIH SUBUNIT 4"/>
    <property type="match status" value="1"/>
</dbReference>
<dbReference type="Pfam" id="PF03849">
    <property type="entry name" value="Tfb2"/>
    <property type="match status" value="1"/>
</dbReference>
<dbReference type="AlphaFoldDB" id="A0A9P9ELQ1"/>
<sequence>MSGTSSQALEYLELLPRQTHTKLYEQPSTVLAIFRCMLPHMAKTIVMAMVYMPHPFLQRDLDSWFRPESQKDKEKALSVLEQLHIVVYKQDANNQRTYELSSGFKRSLRSALQGSGTHRSFGVRAPTSVDKRVSIKFLDEYASKKWENILFYMVGTTVGLQPSRSADSDIGDATRALLNMGEFVAQIHGRVSITRAGFTFVLQDTNAQVWGLLLIYLRNAPRLQMSEVEVLSFLFMLGSLELGQDYSISTLSPTQLKMLEDLAAFGIVYRSSENSPSFYPTRLAVTLTTTSSALSSSNTISNSLTDSSRGGQLKGFIIVETNYRLYAYTSSLLQIAVLSLFTKLTTRFPNLVSGKLTKESITRAVKLGISSSQILSYLTANAHPQMQKQRPFLPPTVMDQIRLWEYEGERVETSDGFLMKDFASDHEYREVSKYAESLGVLVWKNDSKRVFFADRVDQISAFLKKKHHR</sequence>
<feature type="domain" description="Transcription factor Tfb2 C-terminal" evidence="10">
    <location>
        <begin position="399"/>
        <end position="464"/>
    </location>
</feature>
<keyword evidence="12" id="KW-1185">Reference proteome</keyword>
<evidence type="ECO:0000256" key="6">
    <source>
        <dbReference type="ARBA" id="ARBA00023163"/>
    </source>
</evidence>
<evidence type="ECO:0000256" key="5">
    <source>
        <dbReference type="ARBA" id="ARBA00023015"/>
    </source>
</evidence>
<dbReference type="GO" id="GO:0006289">
    <property type="term" value="P:nucleotide-excision repair"/>
    <property type="evidence" value="ECO:0007669"/>
    <property type="project" value="InterPro"/>
</dbReference>
<evidence type="ECO:0000256" key="7">
    <source>
        <dbReference type="ARBA" id="ARBA00023204"/>
    </source>
</evidence>
<evidence type="ECO:0000313" key="12">
    <source>
        <dbReference type="Proteomes" id="UP000700596"/>
    </source>
</evidence>
<protein>
    <recommendedName>
        <fullName evidence="9">RNA polymerase II transcription factor B subunit 2</fullName>
    </recommendedName>
</protein>
<dbReference type="GO" id="GO:0000439">
    <property type="term" value="C:transcription factor TFIIH core complex"/>
    <property type="evidence" value="ECO:0007669"/>
    <property type="project" value="InterPro"/>
</dbReference>
<comment type="function">
    <text evidence="9">Component of the general transcription and DNA repair factor IIH (TFIIH) core complex which is involved in general and transcription-coupled nucleotide excision repair (NER) of damaged DNA.</text>
</comment>
<evidence type="ECO:0000313" key="11">
    <source>
        <dbReference type="EMBL" id="KAH7139256.1"/>
    </source>
</evidence>
<accession>A0A9P9ELQ1</accession>
<evidence type="ECO:0000256" key="4">
    <source>
        <dbReference type="ARBA" id="ARBA00022763"/>
    </source>
</evidence>
<dbReference type="FunFam" id="3.30.70.2610:FF:000001">
    <property type="entry name" value="General transcription factor IIH subunit 4"/>
    <property type="match status" value="1"/>
</dbReference>
<dbReference type="PANTHER" id="PTHR13152">
    <property type="entry name" value="TFIIH, POLYPEPTIDE 4"/>
    <property type="match status" value="1"/>
</dbReference>
<dbReference type="GO" id="GO:0006366">
    <property type="term" value="P:transcription by RNA polymerase II"/>
    <property type="evidence" value="ECO:0007669"/>
    <property type="project" value="UniProtKB-ARBA"/>
</dbReference>
<comment type="subcellular location">
    <subcellularLocation>
        <location evidence="2 9">Nucleus</location>
    </subcellularLocation>
</comment>
<keyword evidence="5 9" id="KW-0805">Transcription regulation</keyword>
<evidence type="ECO:0000256" key="1">
    <source>
        <dbReference type="ARBA" id="ARBA00002817"/>
    </source>
</evidence>
<evidence type="ECO:0000256" key="9">
    <source>
        <dbReference type="RuleBase" id="RU364024"/>
    </source>
</evidence>
<dbReference type="GO" id="GO:0003690">
    <property type="term" value="F:double-stranded DNA binding"/>
    <property type="evidence" value="ECO:0007669"/>
    <property type="project" value="TreeGrafter"/>
</dbReference>
<evidence type="ECO:0000256" key="3">
    <source>
        <dbReference type="ARBA" id="ARBA00007132"/>
    </source>
</evidence>
<name>A0A9P9ELQ1_9PLEO</name>
<dbReference type="OrthoDB" id="364513at2759"/>
<evidence type="ECO:0000259" key="10">
    <source>
        <dbReference type="Pfam" id="PF18307"/>
    </source>
</evidence>
<dbReference type="Proteomes" id="UP000700596">
    <property type="component" value="Unassembled WGS sequence"/>
</dbReference>
<organism evidence="11 12">
    <name type="scientific">Dendryphion nanum</name>
    <dbReference type="NCBI Taxonomy" id="256645"/>
    <lineage>
        <taxon>Eukaryota</taxon>
        <taxon>Fungi</taxon>
        <taxon>Dikarya</taxon>
        <taxon>Ascomycota</taxon>
        <taxon>Pezizomycotina</taxon>
        <taxon>Dothideomycetes</taxon>
        <taxon>Pleosporomycetidae</taxon>
        <taxon>Pleosporales</taxon>
        <taxon>Torulaceae</taxon>
        <taxon>Dendryphion</taxon>
    </lineage>
</organism>
<dbReference type="EMBL" id="JAGMWT010000001">
    <property type="protein sequence ID" value="KAH7139256.1"/>
    <property type="molecule type" value="Genomic_DNA"/>
</dbReference>